<dbReference type="InterPro" id="IPR014243">
    <property type="entry name" value="RsfA-like"/>
</dbReference>
<gene>
    <name evidence="2" type="ORF">I8J30_28005</name>
</gene>
<keyword evidence="1" id="KW-0175">Coiled coil</keyword>
<organism evidence="2 3">
    <name type="scientific">Paenibacillus lignilyticus</name>
    <dbReference type="NCBI Taxonomy" id="1172615"/>
    <lineage>
        <taxon>Bacteria</taxon>
        <taxon>Bacillati</taxon>
        <taxon>Bacillota</taxon>
        <taxon>Bacilli</taxon>
        <taxon>Bacillales</taxon>
        <taxon>Paenibacillaceae</taxon>
        <taxon>Paenibacillus</taxon>
    </lineage>
</organism>
<name>A0ABS5CL18_9BACL</name>
<protein>
    <submittedName>
        <fullName evidence="2">RsfA family transcriptional regulator</fullName>
    </submittedName>
</protein>
<evidence type="ECO:0000313" key="3">
    <source>
        <dbReference type="Proteomes" id="UP000673394"/>
    </source>
</evidence>
<dbReference type="Proteomes" id="UP000673394">
    <property type="component" value="Unassembled WGS sequence"/>
</dbReference>
<accession>A0ABS5CL18</accession>
<sequence length="166" mass="19278">MQEARKDGWRSEDDLLLANIVIKHIRNKSTQLAGFAEAAELLGRTESACGFRWNSEVRKSYLNEIKEAKLERNQIQRASVSKQVTIAAIDEQDIKLTITDQIVELARRQQKIIENMAKQIAELKEEIRIKNEQQQLNKKSEAMNEVTLKEDFDTMLQIFQRAKHLI</sequence>
<comment type="caution">
    <text evidence="2">The sequence shown here is derived from an EMBL/GenBank/DDBJ whole genome shotgun (WGS) entry which is preliminary data.</text>
</comment>
<keyword evidence="3" id="KW-1185">Reference proteome</keyword>
<dbReference type="PANTHER" id="PTHR41302:SF2">
    <property type="entry name" value="PRESPORE SPECIFIC TRANSCRIPTIONAL ACTIVATOR RSFA"/>
    <property type="match status" value="1"/>
</dbReference>
<feature type="coiled-coil region" evidence="1">
    <location>
        <begin position="106"/>
        <end position="149"/>
    </location>
</feature>
<reference evidence="2 3" key="1">
    <citation type="submission" date="2021-04" db="EMBL/GenBank/DDBJ databases">
        <title>Paenibacillus sp. DLE-14 whole genome sequence.</title>
        <authorList>
            <person name="Ham Y.J."/>
        </authorList>
    </citation>
    <scope>NUCLEOTIDE SEQUENCE [LARGE SCALE GENOMIC DNA]</scope>
    <source>
        <strain evidence="2 3">DLE-14</strain>
    </source>
</reference>
<dbReference type="PANTHER" id="PTHR41302">
    <property type="entry name" value="PRESPORE-SPECIFIC TRANSCRIPTIONAL REGULATOR RSFA-RELATED"/>
    <property type="match status" value="1"/>
</dbReference>
<dbReference type="RefSeq" id="WP_210663805.1">
    <property type="nucleotide sequence ID" value="NZ_JAGKSP010000019.1"/>
</dbReference>
<dbReference type="EMBL" id="JAGKSP010000019">
    <property type="protein sequence ID" value="MBP3966545.1"/>
    <property type="molecule type" value="Genomic_DNA"/>
</dbReference>
<evidence type="ECO:0000256" key="1">
    <source>
        <dbReference type="SAM" id="Coils"/>
    </source>
</evidence>
<proteinExistence type="predicted"/>
<evidence type="ECO:0000313" key="2">
    <source>
        <dbReference type="EMBL" id="MBP3966545.1"/>
    </source>
</evidence>